<dbReference type="InterPro" id="IPR006143">
    <property type="entry name" value="RND_pump_MFP"/>
</dbReference>
<dbReference type="GO" id="GO:0015562">
    <property type="term" value="F:efflux transmembrane transporter activity"/>
    <property type="evidence" value="ECO:0007669"/>
    <property type="project" value="TreeGrafter"/>
</dbReference>
<dbReference type="Gene3D" id="2.40.50.100">
    <property type="match status" value="1"/>
</dbReference>
<protein>
    <submittedName>
        <fullName evidence="7">Efflux transporter periplasmic adaptor subunit</fullName>
    </submittedName>
</protein>
<gene>
    <name evidence="7" type="ORF">A5893_06960</name>
</gene>
<dbReference type="PANTHER" id="PTHR30469">
    <property type="entry name" value="MULTIDRUG RESISTANCE PROTEIN MDTA"/>
    <property type="match status" value="1"/>
</dbReference>
<dbReference type="Pfam" id="PF25876">
    <property type="entry name" value="HH_MFP_RND"/>
    <property type="match status" value="1"/>
</dbReference>
<dbReference type="PANTHER" id="PTHR30469:SF36">
    <property type="entry name" value="BLL3903 PROTEIN"/>
    <property type="match status" value="1"/>
</dbReference>
<dbReference type="Gene3D" id="2.40.30.170">
    <property type="match status" value="1"/>
</dbReference>
<feature type="domain" description="YknX-like C-terminal permuted SH3-like" evidence="6">
    <location>
        <begin position="283"/>
        <end position="350"/>
    </location>
</feature>
<proteinExistence type="inferred from homology"/>
<name>A0A179DIG0_9SPHI</name>
<dbReference type="NCBIfam" id="TIGR01730">
    <property type="entry name" value="RND_mfp"/>
    <property type="match status" value="1"/>
</dbReference>
<dbReference type="Pfam" id="PF25954">
    <property type="entry name" value="Beta-barrel_RND_2"/>
    <property type="match status" value="1"/>
</dbReference>
<dbReference type="InterPro" id="IPR058637">
    <property type="entry name" value="YknX-like_C"/>
</dbReference>
<evidence type="ECO:0000259" key="3">
    <source>
        <dbReference type="Pfam" id="PF25876"/>
    </source>
</evidence>
<evidence type="ECO:0000256" key="2">
    <source>
        <dbReference type="SAM" id="Phobius"/>
    </source>
</evidence>
<accession>A0A179DIG0</accession>
<dbReference type="InterPro" id="IPR058792">
    <property type="entry name" value="Beta-barrel_RND_2"/>
</dbReference>
<evidence type="ECO:0000313" key="7">
    <source>
        <dbReference type="EMBL" id="OAQ40674.1"/>
    </source>
</evidence>
<dbReference type="STRING" id="1826909.A5893_06960"/>
<keyword evidence="2" id="KW-0472">Membrane</keyword>
<keyword evidence="2" id="KW-1133">Transmembrane helix</keyword>
<dbReference type="GO" id="GO:1990281">
    <property type="term" value="C:efflux pump complex"/>
    <property type="evidence" value="ECO:0007669"/>
    <property type="project" value="TreeGrafter"/>
</dbReference>
<dbReference type="Proteomes" id="UP000078459">
    <property type="component" value="Unassembled WGS sequence"/>
</dbReference>
<keyword evidence="2" id="KW-0812">Transmembrane</keyword>
<dbReference type="Pfam" id="PF25989">
    <property type="entry name" value="YknX_C"/>
    <property type="match status" value="1"/>
</dbReference>
<evidence type="ECO:0000313" key="8">
    <source>
        <dbReference type="Proteomes" id="UP000078459"/>
    </source>
</evidence>
<feature type="transmembrane region" description="Helical" evidence="2">
    <location>
        <begin position="6"/>
        <end position="23"/>
    </location>
</feature>
<dbReference type="Pfam" id="PF25917">
    <property type="entry name" value="BSH_RND"/>
    <property type="match status" value="1"/>
</dbReference>
<dbReference type="Gene3D" id="1.10.287.470">
    <property type="entry name" value="Helix hairpin bin"/>
    <property type="match status" value="1"/>
</dbReference>
<dbReference type="Gene3D" id="2.40.420.20">
    <property type="match status" value="1"/>
</dbReference>
<evidence type="ECO:0000256" key="1">
    <source>
        <dbReference type="ARBA" id="ARBA00009477"/>
    </source>
</evidence>
<comment type="caution">
    <text evidence="7">The sequence shown here is derived from an EMBL/GenBank/DDBJ whole genome shotgun (WGS) entry which is preliminary data.</text>
</comment>
<evidence type="ECO:0000259" key="6">
    <source>
        <dbReference type="Pfam" id="PF25989"/>
    </source>
</evidence>
<evidence type="ECO:0000259" key="5">
    <source>
        <dbReference type="Pfam" id="PF25954"/>
    </source>
</evidence>
<dbReference type="OrthoDB" id="9806939at2"/>
<organism evidence="7 8">
    <name type="scientific">Pedobacter psychrophilus</name>
    <dbReference type="NCBI Taxonomy" id="1826909"/>
    <lineage>
        <taxon>Bacteria</taxon>
        <taxon>Pseudomonadati</taxon>
        <taxon>Bacteroidota</taxon>
        <taxon>Sphingobacteriia</taxon>
        <taxon>Sphingobacteriales</taxon>
        <taxon>Sphingobacteriaceae</taxon>
        <taxon>Pedobacter</taxon>
    </lineage>
</organism>
<feature type="domain" description="Multidrug resistance protein MdtA-like barrel-sandwich hybrid" evidence="4">
    <location>
        <begin position="71"/>
        <end position="197"/>
    </location>
</feature>
<evidence type="ECO:0000259" key="4">
    <source>
        <dbReference type="Pfam" id="PF25917"/>
    </source>
</evidence>
<reference evidence="7 8" key="1">
    <citation type="submission" date="2016-04" db="EMBL/GenBank/DDBJ databases">
        <authorList>
            <person name="Evans L.H."/>
            <person name="Alamgir A."/>
            <person name="Owens N."/>
            <person name="Weber N.D."/>
            <person name="Virtaneva K."/>
            <person name="Barbian K."/>
            <person name="Babar A."/>
            <person name="Rosenke K."/>
        </authorList>
    </citation>
    <scope>NUCLEOTIDE SEQUENCE [LARGE SCALE GENOMIC DNA]</scope>
    <source>
        <strain evidence="7 8">CCM 8644</strain>
    </source>
</reference>
<dbReference type="InterPro" id="IPR058625">
    <property type="entry name" value="MdtA-like_BSH"/>
</dbReference>
<dbReference type="EMBL" id="LWHJ01000022">
    <property type="protein sequence ID" value="OAQ40674.1"/>
    <property type="molecule type" value="Genomic_DNA"/>
</dbReference>
<feature type="domain" description="CusB-like beta-barrel" evidence="5">
    <location>
        <begin position="205"/>
        <end position="274"/>
    </location>
</feature>
<reference evidence="7 8" key="2">
    <citation type="submission" date="2016-06" db="EMBL/GenBank/DDBJ databases">
        <title>Pedobacter psychrophilus sp. nov., isolated from Antarctic fragmentary rock.</title>
        <authorList>
            <person name="Svec P."/>
        </authorList>
    </citation>
    <scope>NUCLEOTIDE SEQUENCE [LARGE SCALE GENOMIC DNA]</scope>
    <source>
        <strain evidence="7 8">CCM 8644</strain>
    </source>
</reference>
<comment type="similarity">
    <text evidence="1">Belongs to the membrane fusion protein (MFP) (TC 8.A.1) family.</text>
</comment>
<keyword evidence="8" id="KW-1185">Reference proteome</keyword>
<dbReference type="SUPFAM" id="SSF111369">
    <property type="entry name" value="HlyD-like secretion proteins"/>
    <property type="match status" value="1"/>
</dbReference>
<feature type="domain" description="Multidrug resistance protein MdtA-like alpha-helical hairpin" evidence="3">
    <location>
        <begin position="107"/>
        <end position="163"/>
    </location>
</feature>
<dbReference type="InterPro" id="IPR058624">
    <property type="entry name" value="MdtA-like_HH"/>
</dbReference>
<dbReference type="AlphaFoldDB" id="A0A179DIG0"/>
<sequence length="357" mass="38549">MKLKHIIYIIIALLLCYLVYNRITKSSSSKGAEGKGVKSGADQAISVKGMIVKTQTFTNDIAVSGSIDANEQVQIRSEVSGLVRKINFSEGSNVSKGSLLIKIDDSELQAQLVQALTKEKLASETENRAQKLLKAEAISQEEYDATLAEFKSLKAQSQLIRAQLARTEIRAPFSGKIGLRNISDGAYITPTTEITNLVSINPIKITFSVPEKYAQRVQVGAAITFTVAGNSKKYTAKVYAKEPGISVDTRSLVIRAKADNNGDLLPGTFANINLPLEEIKDAILIPSEAVIPILKGKQIYLSKDGKAKTIVVNSDIRTDQDILVTDGLSVGDTVIISGIMALKEGAKVKVNILKSKN</sequence>
<dbReference type="RefSeq" id="WP_068821906.1">
    <property type="nucleotide sequence ID" value="NZ_LWHJ01000022.1"/>
</dbReference>